<organism evidence="2 3">
    <name type="scientific">Pleurodeles waltl</name>
    <name type="common">Iberian ribbed newt</name>
    <dbReference type="NCBI Taxonomy" id="8319"/>
    <lineage>
        <taxon>Eukaryota</taxon>
        <taxon>Metazoa</taxon>
        <taxon>Chordata</taxon>
        <taxon>Craniata</taxon>
        <taxon>Vertebrata</taxon>
        <taxon>Euteleostomi</taxon>
        <taxon>Amphibia</taxon>
        <taxon>Batrachia</taxon>
        <taxon>Caudata</taxon>
        <taxon>Salamandroidea</taxon>
        <taxon>Salamandridae</taxon>
        <taxon>Pleurodelinae</taxon>
        <taxon>Pleurodeles</taxon>
    </lineage>
</organism>
<accession>A0AAV7RCK8</accession>
<feature type="region of interest" description="Disordered" evidence="1">
    <location>
        <begin position="20"/>
        <end position="58"/>
    </location>
</feature>
<reference evidence="2" key="1">
    <citation type="journal article" date="2022" name="bioRxiv">
        <title>Sequencing and chromosome-scale assembly of the giantPleurodeles waltlgenome.</title>
        <authorList>
            <person name="Brown T."/>
            <person name="Elewa A."/>
            <person name="Iarovenko S."/>
            <person name="Subramanian E."/>
            <person name="Araus A.J."/>
            <person name="Petzold A."/>
            <person name="Susuki M."/>
            <person name="Suzuki K.-i.T."/>
            <person name="Hayashi T."/>
            <person name="Toyoda A."/>
            <person name="Oliveira C."/>
            <person name="Osipova E."/>
            <person name="Leigh N.D."/>
            <person name="Simon A."/>
            <person name="Yun M.H."/>
        </authorList>
    </citation>
    <scope>NUCLEOTIDE SEQUENCE</scope>
    <source>
        <strain evidence="2">20211129_DDA</strain>
        <tissue evidence="2">Liver</tissue>
    </source>
</reference>
<protein>
    <submittedName>
        <fullName evidence="2">Uncharacterized protein</fullName>
    </submittedName>
</protein>
<comment type="caution">
    <text evidence="2">The sequence shown here is derived from an EMBL/GenBank/DDBJ whole genome shotgun (WGS) entry which is preliminary data.</text>
</comment>
<dbReference type="EMBL" id="JANPWB010000009">
    <property type="protein sequence ID" value="KAJ1148518.1"/>
    <property type="molecule type" value="Genomic_DNA"/>
</dbReference>
<name>A0AAV7RCK8_PLEWA</name>
<sequence>MAGLGLHGSRLPLFVVQRTGLSARRKEQRTGLSARRKEQGQDSPREERCKDRNLREKKGAKIGISARREVLGQDSPQAGRCKDRNLCKKKERYLDRRNLARGKVPGISLSAGRRKGVGTAGIFRSGKVLGDGDSLPVGGCAHLSLPRTCIRVWIVGSDECGPGANRRNLRERKA</sequence>
<feature type="compositionally biased region" description="Basic and acidic residues" evidence="1">
    <location>
        <begin position="24"/>
        <end position="58"/>
    </location>
</feature>
<proteinExistence type="predicted"/>
<dbReference type="Proteomes" id="UP001066276">
    <property type="component" value="Chromosome 5"/>
</dbReference>
<evidence type="ECO:0000313" key="3">
    <source>
        <dbReference type="Proteomes" id="UP001066276"/>
    </source>
</evidence>
<gene>
    <name evidence="2" type="ORF">NDU88_001348</name>
</gene>
<keyword evidence="3" id="KW-1185">Reference proteome</keyword>
<evidence type="ECO:0000313" key="2">
    <source>
        <dbReference type="EMBL" id="KAJ1148518.1"/>
    </source>
</evidence>
<dbReference type="AlphaFoldDB" id="A0AAV7RCK8"/>
<evidence type="ECO:0000256" key="1">
    <source>
        <dbReference type="SAM" id="MobiDB-lite"/>
    </source>
</evidence>